<evidence type="ECO:0000259" key="2">
    <source>
        <dbReference type="Pfam" id="PF10135"/>
    </source>
</evidence>
<dbReference type="PRINTS" id="PR01002">
    <property type="entry name" value="FLGFLGJ"/>
</dbReference>
<feature type="domain" description="Flagellar protein FlgJ N-terminal" evidence="2">
    <location>
        <begin position="47"/>
        <end position="95"/>
    </location>
</feature>
<gene>
    <name evidence="3" type="ORF">JN12_02818</name>
</gene>
<evidence type="ECO:0000256" key="1">
    <source>
        <dbReference type="SAM" id="MobiDB-lite"/>
    </source>
</evidence>
<protein>
    <submittedName>
        <fullName evidence="3">Flagellar protein FlgJ</fullName>
    </submittedName>
</protein>
<dbReference type="AlphaFoldDB" id="A0A562VJY4"/>
<evidence type="ECO:0000313" key="3">
    <source>
        <dbReference type="EMBL" id="TWJ18057.1"/>
    </source>
</evidence>
<dbReference type="EMBL" id="VLLN01000018">
    <property type="protein sequence ID" value="TWJ18057.1"/>
    <property type="molecule type" value="Genomic_DNA"/>
</dbReference>
<accession>A0A562VJY4</accession>
<keyword evidence="3" id="KW-0969">Cilium</keyword>
<keyword evidence="4" id="KW-1185">Reference proteome</keyword>
<dbReference type="InterPro" id="IPR019301">
    <property type="entry name" value="Flagellar_prot_FlgJ_N"/>
</dbReference>
<reference evidence="3 4" key="1">
    <citation type="submission" date="2019-07" db="EMBL/GenBank/DDBJ databases">
        <title>Genomic Encyclopedia of Archaeal and Bacterial Type Strains, Phase II (KMG-II): from individual species to whole genera.</title>
        <authorList>
            <person name="Goeker M."/>
        </authorList>
    </citation>
    <scope>NUCLEOTIDE SEQUENCE [LARGE SCALE GENOMIC DNA]</scope>
    <source>
        <strain evidence="3 4">ATCC BAA-1139</strain>
    </source>
</reference>
<feature type="region of interest" description="Disordered" evidence="1">
    <location>
        <begin position="100"/>
        <end position="121"/>
    </location>
</feature>
<keyword evidence="3" id="KW-0966">Cell projection</keyword>
<organism evidence="3 4">
    <name type="scientific">Geobacter argillaceus</name>
    <dbReference type="NCBI Taxonomy" id="345631"/>
    <lineage>
        <taxon>Bacteria</taxon>
        <taxon>Pseudomonadati</taxon>
        <taxon>Thermodesulfobacteriota</taxon>
        <taxon>Desulfuromonadia</taxon>
        <taxon>Geobacterales</taxon>
        <taxon>Geobacteraceae</taxon>
        <taxon>Geobacter</taxon>
    </lineage>
</organism>
<evidence type="ECO:0000313" key="4">
    <source>
        <dbReference type="Proteomes" id="UP000319449"/>
    </source>
</evidence>
<proteinExistence type="predicted"/>
<dbReference type="OrthoDB" id="9796740at2"/>
<keyword evidence="3" id="KW-0282">Flagellum</keyword>
<dbReference type="RefSeq" id="WP_145023838.1">
    <property type="nucleotide sequence ID" value="NZ_VLLN01000018.1"/>
</dbReference>
<dbReference type="Proteomes" id="UP000319449">
    <property type="component" value="Unassembled WGS sequence"/>
</dbReference>
<name>A0A562VJY4_9BACT</name>
<dbReference type="Pfam" id="PF10135">
    <property type="entry name" value="Rod-binding"/>
    <property type="match status" value="1"/>
</dbReference>
<comment type="caution">
    <text evidence="3">The sequence shown here is derived from an EMBL/GenBank/DDBJ whole genome shotgun (WGS) entry which is preliminary data.</text>
</comment>
<sequence length="121" mass="13189">MDRTELITSPLPQQQLKVGGAVTDKDKVAARKAAREFEGLFVGMMLKSMRETVGKDMLAGKGQSDEIYRSMLDQEYVKAVVERGGLGLAKMIEAQLIKQPDIKQRPGVKNESGNSPLPAGD</sequence>